<dbReference type="Gene3D" id="1.10.287.2620">
    <property type="match status" value="2"/>
</dbReference>
<dbReference type="InterPro" id="IPR043157">
    <property type="entry name" value="Dynein_AAA1S"/>
</dbReference>
<evidence type="ECO:0000256" key="17">
    <source>
        <dbReference type="ARBA" id="ARBA00071816"/>
    </source>
</evidence>
<dbReference type="FunFam" id="1.20.58.1120:FF:000005">
    <property type="entry name" value="Dynein, axonemal, heavy chain 12"/>
    <property type="match status" value="2"/>
</dbReference>
<dbReference type="Pfam" id="PF17852">
    <property type="entry name" value="Dynein_AAA_lid"/>
    <property type="match status" value="2"/>
</dbReference>
<dbReference type="Gene3D" id="1.20.58.1120">
    <property type="match status" value="2"/>
</dbReference>
<feature type="coiled-coil region" evidence="20">
    <location>
        <begin position="6331"/>
        <end position="6396"/>
    </location>
</feature>
<evidence type="ECO:0000256" key="12">
    <source>
        <dbReference type="ARBA" id="ARBA00023069"/>
    </source>
</evidence>
<dbReference type="FunFam" id="1.10.8.720:FF:000001">
    <property type="entry name" value="dynein heavy chain 7, axonemal"/>
    <property type="match status" value="1"/>
</dbReference>
<dbReference type="FunFam" id="1.10.8.710:FF:000004">
    <property type="entry name" value="Dynein axonemal heavy chain 6"/>
    <property type="match status" value="2"/>
</dbReference>
<dbReference type="Gene3D" id="3.40.50.300">
    <property type="entry name" value="P-loop containing nucleotide triphosphate hydrolases"/>
    <property type="match status" value="9"/>
</dbReference>
<dbReference type="InterPro" id="IPR041466">
    <property type="entry name" value="Dynein_AAA5_ext"/>
</dbReference>
<dbReference type="InterPro" id="IPR024317">
    <property type="entry name" value="Dynein_heavy_chain_D4_dom"/>
</dbReference>
<proteinExistence type="inferred from homology"/>
<keyword evidence="10" id="KW-0243">Dynein</keyword>
<dbReference type="InterPro" id="IPR027417">
    <property type="entry name" value="P-loop_NTPase"/>
</dbReference>
<dbReference type="FunFam" id="1.20.920.30:FF:000002">
    <property type="entry name" value="Dynein axonemal heavy chain 3"/>
    <property type="match status" value="2"/>
</dbReference>
<dbReference type="Gene3D" id="1.20.920.30">
    <property type="match status" value="2"/>
</dbReference>
<keyword evidence="11 20" id="KW-0175">Coiled coil</keyword>
<dbReference type="Pfam" id="PF12777">
    <property type="entry name" value="MT"/>
    <property type="match status" value="2"/>
</dbReference>
<evidence type="ECO:0000256" key="14">
    <source>
        <dbReference type="ARBA" id="ARBA00023212"/>
    </source>
</evidence>
<dbReference type="Gene3D" id="1.10.8.1220">
    <property type="match status" value="2"/>
</dbReference>
<dbReference type="PANTHER" id="PTHR22878:SF66">
    <property type="entry name" value="DYNEIN AXONEMAL HEAVY CHAIN 7"/>
    <property type="match status" value="1"/>
</dbReference>
<dbReference type="Pfam" id="PF12780">
    <property type="entry name" value="AAA_8"/>
    <property type="match status" value="2"/>
</dbReference>
<dbReference type="Gene3D" id="1.10.8.720">
    <property type="entry name" value="Region D6 of dynein motor"/>
    <property type="match status" value="1"/>
</dbReference>
<dbReference type="GO" id="GO:0031514">
    <property type="term" value="C:motile cilium"/>
    <property type="evidence" value="ECO:0007669"/>
    <property type="project" value="UniProtKB-SubCell"/>
</dbReference>
<keyword evidence="9" id="KW-0282">Flagellum</keyword>
<dbReference type="EMBL" id="QNUK01000242">
    <property type="protein sequence ID" value="KAF5897263.1"/>
    <property type="molecule type" value="Genomic_DNA"/>
</dbReference>
<dbReference type="SUPFAM" id="SSF52540">
    <property type="entry name" value="P-loop containing nucleoside triphosphate hydrolases"/>
    <property type="match status" value="8"/>
</dbReference>
<dbReference type="InterPro" id="IPR002048">
    <property type="entry name" value="EF_hand_dom"/>
</dbReference>
<feature type="domain" description="EF-hand" evidence="21">
    <location>
        <begin position="1848"/>
        <end position="1883"/>
    </location>
</feature>
<reference evidence="22" key="1">
    <citation type="submission" date="2020-07" db="EMBL/GenBank/DDBJ databases">
        <title>Clarias magur genome sequencing, assembly and annotation.</title>
        <authorList>
            <person name="Kushwaha B."/>
            <person name="Kumar R."/>
            <person name="Das P."/>
            <person name="Joshi C.G."/>
            <person name="Kumar D."/>
            <person name="Nagpure N.S."/>
            <person name="Pandey M."/>
            <person name="Agarwal S."/>
            <person name="Srivastava S."/>
            <person name="Singh M."/>
            <person name="Sahoo L."/>
            <person name="Jayasankar P."/>
            <person name="Meher P.K."/>
            <person name="Koringa P.G."/>
            <person name="Iquebal M.A."/>
            <person name="Das S.P."/>
            <person name="Bit A."/>
            <person name="Patnaik S."/>
            <person name="Patel N."/>
            <person name="Shah T.M."/>
            <person name="Hinsu A."/>
            <person name="Jena J.K."/>
        </authorList>
    </citation>
    <scope>NUCLEOTIDE SEQUENCE</scope>
    <source>
        <strain evidence="22">CIFAMagur01</strain>
        <tissue evidence="22">Testis</tissue>
    </source>
</reference>
<dbReference type="Proteomes" id="UP000727407">
    <property type="component" value="Unassembled WGS sequence"/>
</dbReference>
<feature type="non-terminal residue" evidence="22">
    <location>
        <position position="6813"/>
    </location>
</feature>
<sequence length="6813" mass="778222">HSVKAYEHPGFVLRLIVKQNKIVFEPEFKDFEDILVNVYDAMLTCISSVPRVETNMYAEWPGTEDAKILKPIIRPEMLQAQKDEIQRMIHEESILPTEHVRLYDKFDLLVSQEANQDVEQFLTGEHSYQDLITEVIRYQQLADEIQYDYCKVLRIGMFEVHCQELIRVLINSAEGLRRRLVARLLKDHHTCSKRLYEEFEVIQAKAKSIPSNTQELVALKDYVSKVKAQEMPKLQDQLSDCSNRICFLAGYGLSPGDMNQNRKTFQCYMSMPFIFSKHEEIVKEKTVELQDFLKLRCKKFVEELESYTKHVEEFPSFGDPSQLSSYLKKAQLLNSRLETAIEKIEGFNKEEDVFGWQITQYPQCKTIHDQLIPYLRLYQTAAEFQTEHRRWLKGPLTSLNPDKVEGDVSNYWRSFNKMEKGLHDSPMALQLISHVKTQVEDFKQHIPLVQVLCNPGLQDRHWEALSAVVGFSLKPSEKDAHMSHFISMHLEDHLPKFESINEAASKEYSLEKAMESMIEEWAEINFNLLPYRESGTSILSSVDEIQMLLDDHIVKTQTMRGSSFIKPFEVEILDWEGKLLLLQNILDEWLKVQSTWLYLEPIFSSPDIMAQMPEEGRCFITVDKIWKDLMKQVSLDTRVLAVVGIDAMLHSLKKSTELLELILKGLNIYLEKKRLFFPRFFFLSNDELLEILSETKDPTRVQPHLKKCFEGIAKVVFTDVLDITHIKSSEGEMVELLDIISTSEAHGQVEIWLSQLESGMLKSIHKVIAEAFEAYPKDQRNDWVRAWPGQTVLCVSQVYWTKHIHEALAKGPQALKAYLDQNNKQIEDIVGLVRGKLSKQNRVTLGALVVLDVHARDVLASLVQQGVDDENNFEWLSQLRYYWEEDQLQTKMINAGLAYGYEYLGNTPRLVITPLTDRCYRTLFGALNLHLGGAPEGPAGTGKTETTKDLAKAVAKQCVVFNCSDGLDYIALGKFFKGLLACGAWACFDEFNRIDLEVLSVVAQQIFTIQRGIANHSEMLMFEGTELRLDPTCAVFITMNPGYAGRSELPDNLKALFRPVAMMVPDYALIAEIVLYSCGFVTARPLSRKIVATYRLCSEQLSSQSHYDYGMRAVKSVLTAAGNVKLKYPDENEDILLLRSIIDVNLPKFLAHDLPLFEGITSDLFPGITLPKPDYTVLLEAISENCEKMNLQMTDFFTEKILQIFEMMIVRHGFMMVGEPFGGKTCAYRVLAGALHDVCEKGLMDENKVLITVINPKSITMGQLYGQFDPVSHEWSDGILAVSYRAFAISQTPDRKWLIFDGPVDAVWIENMNTVLDDNKKLCLMSGEIIQMSPQMSLIFEPMDLEVASPATVSRCGMIYMEPHMLGWRPLMVSWLNTLPSTLSFVQKDLVADLFDRMLPPCLQLIRKGTKELSPTSDANLARSLMNLMDCMMDEFNDASHMKTMSERDVSSWLEGMFVFSLVWSVGASCTEPGRVKFDALARELLTGALSEKTRASHGILEEIEAPSKQLTVPLPADGSLYDYYFIKKGAGRWELWIEQLKQAPPIPKDVQFNEIIVPTADTVRYTTLMEMLTTHQKCTIFVGPTGTGKSVYITDFLLKHLNKDIYNPLLINFSAQTTAAQTQNIIMSKLDKRRKGVFGAPLGQKMVIFVDDVNMPARETYGAQPPVELLRQWLDHWNWYDMKDCSTINLVDIQLMCAMGPPGGGRNPVTPRFLRHFNTVTINEFDEKTMQTIFSRILDWHLTIRYPFPGAFAPLTSQIVGATLAVYREATKNLLPTPDKSHYLFNLRDFSRVIQGICLSCPDSADDPKAIKRLWVHEVQRVFYDRLVHPSDRTWMVEFLQTVCKSLLKEDFHQLFKHLDFDSDGCVNEDDLRSLMFCDFHDPKGDDRNYREVGDLDQLRQVVEAHLEDFNNISKARMNLVLFRFAIEHVCRISRILKQPRGHALLVGVGGSGRQSLTRLAAHMAEAELFQVEISKSYGMTEWRDDLKQIMRKSTFGETHGVFLFTDTQIKMESFLEDVSNMLNTGEVPNLFSVDEKQEICERMRALDRQREREKQTDGSSLALFNMFVERCRSQMHVVLAMSPIGDAFRGRLRRFPALINCCTIDWFQSWPDDALQAVASRFLEETEMTDDVRTGCIDMCQKFHTSTINLSLRFLVELQRHNYVTPTSYLELISTFKVLLESKRAEVMQLKERYEVGLEKLNYAAAQVATMQSELEALQPELRVASKKVDEMMVVIKHESEEAAKTEKVVRVEEEVANEQATAAKAIKDECDADLAVAMPILRGALAALDTLTQQDITLVKSMKNPPAGVKLVMEAICILKGLKPDRIPDPSTPGKKIEDFWGPAKKLLGDMKFLQSLHEYNKDNIPPAYMTIIRNKYITNPDFVPEKIRSASTAAEGLCKWVCAMDAYDKVAKVVAPKKEKLEQAEAKLKLATDSLQKKQAALKVVQEQLAKLQETLEDNKNKKTELENQVDLCSKKLERAEQLIGGLGGEKTRWSETALNLGELYINLTGDILVSAAIVAYLGPFTLSYRQSATEEWIGLCKARGIPCSKNVSLKRSLGDAVKIRSWNIAGLPSDSFSIDSAIIISNARRWPLMIDPQGQANKWVKNMEKANNLHIIKLSDSDYVRTLENCIQFGKPVLLENVGEELDPILEPLLLKQTFKQGGSVCIRLGDSTIEYSPDFRFYITTKLRNPHYLPETSVKVTLLNFMITPEGIQDQLLGIVVARERPDLEEEKQALILQGAENQKMLQELEDRILKVLSSSEGNILEDERAVEILSSSKVLANNISEKQAVAEVTERMIDETRLGYTPIAVHSGILFFSIADLANIEPMYQYSLGWFINLFNSSIDNSDKSEVLEERLQILRDHFTYSLYVNVCRSLFEKDKLLFSFCLSVNLLKHQGLIDENEWRFLLTGGVGLDNPYPQPCQWLAKKSWDEICRLDELVPFRGLRKDLECLNDEWKEVYDSKDPHHTPFPGEWQEGLGQFRRMLVIRCLRPDKIIPMVQEFVSSNLGHRFVEVPPFNLGNAFSDSHSCAPLIFILSPGSDPMAALLKFGDEQGFTGNKLTSLSLGQGQGPIAMNMIEGGMRYGTWVVLQNCHLATSWMTTLERVCEELNPDTTNPEFRLWLTSYPSPNFPVAVLQNSVKMTNEAPKGLRSNIVGSLNMDPISDPQFFNSNSKPAVFKKLLYGLCFFHALAQERRKFGPLGWNIPYEFNETDLRVSVQQLHMFLGQYEDVPFDALRYMTGECNYGGRVTDDWDRRTLRTILSIFYTNKIIEDPEYKFDPSGIYYSPPEGDLTSYIEYTKALPLYPSPEIFGMNANADITKDQVETQLLFDSILLTQSRMSGGDAESSDKMVSAVASDILSKLPEDFDTEAAMRKFPTSYRQSMNTVLVQEMGRFIKLLRTIRDSCINIQKAIKGLVVMSAELEEVVTSILKGRVPGMWMKKSYPSLKPLGGYVKDFLERLKFLQDWYDEGTPAVFWMSGFFFTQAFLTGGQQNYARKHGIPIDLLGFDFEVMDDREFTEAPEDGVYIRGLFLDGARWDREKKLLAESYPKILHDIMPVDGGRKSLFGRGFPNPFSQRLLQYPRVPERPRWMPNLSLALLGRRRNPDITGWIKLPDHSGRNRLRTSEFIKRYTELKKERMEIRRILTGIFFGEESDTEESLQEPYSAETSFERMMVRYHNFIQYRVDKLYWGSMDNSWMEGILNRVPCHLKMLTTSTEVLKDEIRDDYVLSAKKAIVDFLLHDLKEMEDQREDTLPPHRQEMAVIPKPWKASFHEALIEMSYNLHAFNPIMQSVMSLWHMSFKDLRLLDITEFQPQEEALELFDFQQIVSQHIESAQATLLKKWYPEVQQICYLGSRNSLIPKSTDPSRLQFFFNCVAALMSFHLQCLALESFYDYTRLIVPDPHSVKAYKHPGFVLRLIVKQNNIVFEPEFKEFETILLNVYDSMLTCISCVPRVETYMYSKWPGTEDTKILKPVIIPEMMQTHKDEIQQVIHEESILPTEHVHLYDKFAVLVSQEANQDVEQFLTEEHSYEELITEATRYQQLADEIQHDYCKVLRIGMFEVHCQELIRVLVNRAEGLREKLVTRLLKDHQTCSKKLCEKFEEIQAKAKSIPSNTQELMALKDYITNIKIDEIPKLQLQLKDCSNRICFLAGYGISAMDINLNKKTFHCYMSMPFTFAKHEDIVTEKTVELQDLLKLRIEKFVDELEGYAVEVEDFTTFGNLSELSMYLKMAQLLNSRLETAMEKIDSFNMEEESFGWPITQYPLRKVIQDQLQPYLRLYQTATEFQTDHSRWLRGSLTSINPDKVEGDVSNYWRSFNKLEKGLHDSPMAIQLISQVKTQVEDFKQHIPLVQVLCNPGLRDRHWETMSTIVGFPLKPSEKDAHMFHFISMHLESHLPKFESINEAASKEYSLEKAMERMVEEWAEITFNLQPYRESGTFILSSVDEIQMLLDDHIVKTQTMRGSSFIKPFEAEILDWEGKLLLLQNILDEWLKVQCTWLYLEPIFSSPDIMAQMPEEGRCFTTVDKVWRDLMKQVIVDTHVLTVVGINKMYENLEKSTELLELILKGLNIYLEQKRLFFPRFFFLSNDELLEILSETKDPTRVQPHLKKCFEGIARVVFTEELDITHMKSSEGEMVELVDIISTSEAHGQVEIWLSQLESGMLKSIHKVIAEALEAYPKEQRNDWVRAWPGQTVLCVSQVYWTKHIHEALAKGPQALKAYLDQNNKQIDDIVGLVRGKLSKQNRVTLGALVVLDVHARDVLASLVHLGVDDENNFEWLSQLRYYWIEDQLQTKMINAGLAYGYEYLGNTPRLVITPLTDRCYRTLFGALHLHLGGAPEGPAGTGKTETTKDLAKAVAKQCVVFNCSDGLDYIALGKFFKGLLACGAWACFDEFNRIDLEVLSVVAQQIFTIQRGIANHSEMLMFEGTELKLDPTCAVFITMNPGYAGRSELPDNLKALFRPVAMMVPDYALIAEIVLYSCGFVTARPLSRKIVATYRLCSEQLSSQSHYDYGMRAVKSVLTAAGNVKLKYPDENEDILLLRSIIDVNLPKFLAHDLPLFEGITSDLFPGIKLPKPDYTVLLEAISENCEKMNLQMTDFFTEKILQIFEMMIVRHGFMMVGEPFGGKTCAYRVLAGALHDVCEQGLMDENKVLITVINPKSITMGQLYGQFDPVSHEWSDGILAVSYREFAISQTPDRKWLIFDGPVDAVWIENMNTVLDDNKKLCLMSGEIIQMSPQMSLIFEPMDLEVASPATVSRCGMIYMEPHMLGWRPLMISWLNTLPPTLSSAHKDLITGLFDRMMSPCLQLIRKGTKELSPTSDTNLARSLMNLMDCMMDEFKDEGLMKGMSERDICSWLEGIFVFSLVWSVGASCTEPGRVKMDGLVRELIIGALSENTRASHGILEEIEAPSKQLTVPLPAEGSLYDYYFIKKGPGRWEMWIEQLKQAPRIPKDVQFNEIIVPTADTVRYTALMEMLTTHQKPTIFVGPTGTGKSVYITDFLLKRLNKDIYNPLLINFSAQTSAAQTQNIIMSKLDKRRKGVFGAPVGQKMVIFVDDVNMPAKETYGAQPPVELLRQWLDHWNWYDMKDCSTIHLVDIQLMCAMGPPGGGRSPVTPRFLRHFNTVTINEFDDKTMQTIFSRILDWHLTIRYPFPAAFAILTTQIVGVTLAVYQWATQNLLPTPDKSHYLFNLRDFSRVIQGICLSCPESADDPKAIKRLWVHEVQRVFYDRLVDPSDRKLMVEFLEQICKSQLKEDFHQLFKHLDFDSDGRVTEDDLRSLMFCDFHDPKGDDRNYLEVGDLVQLRQVVEAHLEDFNNISKAPMKLVLFRFAIEHVCRISRILKQPRGHALLVGVGGSGRQSLTRLAAHMAEAELFQVEISKSYGMTEWRDDLKQIMRKSTFGETHGVFLFTDTQIKMESFLEDVSNLLNTGEVPNLFAVDEKQEICDRMRAVDRQREREKQTDGSSLALFNMFVERCRSQMHVVLAMSPIGDAFRGRLRRFPALINCCTIDWFQSWPDDALQAVASRFLEETEMTDDVRTGCIDMCQKFHTSTINLSRRFLVELQRHNYVTPTSYLELISTFKVLLESKRAEVMQLKERYEVGLEKLDSAASQVATMQAELEALQPELRVASKKVDEMMVVIERESEEAAKTEKFVRVEEEVANEQATAAKAIKDECDADLAVAMPILRAALSALDTLTQQDITLVKSMKNPPAGVKLVMEAICILKGIKPDRIPDPSTPGKKIEDFWAPAKKLLGDMKFLQSLHEYNKDNIPPAYMTVIRNKYITNPDFVPEKIRSASNAAEGLCKWVCAMDAYDKVAKVVAPKKEKLEEAEAKLKLATDSLRKKQAALKEVQDKLEELQNTLEDNKNQKTELENQVDLCSKKLERAEQLIGGLGGEKTRWTETALNLGELYINLTGDILISAAIVAYLGPFTLSYRQSATEEWIGLCKARGIPCSKIVSMKRSLGDPVKIRSWNIAGLPSDSFSIDSAIIISNARRWPLMIDPQGQANKWVKNMERDNNLHVIKLSDSDYVRTLENCIQFGKPVLLENVGEELDPILEPLLLKQTFKQGGSVCIRLGDSTIEYSPEFRFYITTKLRNPHYLPETSVKVTLLNFMITPEGIQDQLLGIVVARERPDLEEEKQALILQGAENQRMLQELEDKILKVLSSSEGNILEDEAAIDILSSSKVLANEISEKQAVAEVTEKKIDETRLGYTPISVHSGILFFSIADLANIEPMYQYSLGWFINLFNSSIDNSDKSNFLQQRLQILKDHFTYSLYVNVCRSLFEKDKLLFSFCLSVNLLKHQGL</sequence>
<dbReference type="GO" id="GO:0005524">
    <property type="term" value="F:ATP binding"/>
    <property type="evidence" value="ECO:0007669"/>
    <property type="project" value="UniProtKB-KW"/>
</dbReference>
<dbReference type="Pfam" id="PF18199">
    <property type="entry name" value="Dynein_C"/>
    <property type="match status" value="1"/>
</dbReference>
<dbReference type="GO" id="GO:0045505">
    <property type="term" value="F:dynein intermediate chain binding"/>
    <property type="evidence" value="ECO:0007669"/>
    <property type="project" value="InterPro"/>
</dbReference>
<dbReference type="SMART" id="SM00054">
    <property type="entry name" value="EFh"/>
    <property type="match status" value="2"/>
</dbReference>
<evidence type="ECO:0000256" key="20">
    <source>
        <dbReference type="SAM" id="Coils"/>
    </source>
</evidence>
<dbReference type="InterPro" id="IPR004273">
    <property type="entry name" value="Dynein_heavy_D6_P-loop"/>
</dbReference>
<dbReference type="Pfam" id="PF18198">
    <property type="entry name" value="AAA_lid_11"/>
    <property type="match status" value="1"/>
</dbReference>
<dbReference type="Pfam" id="PF08393">
    <property type="entry name" value="DHC_N2"/>
    <property type="match status" value="2"/>
</dbReference>
<dbReference type="Gene3D" id="3.10.490.20">
    <property type="match status" value="1"/>
</dbReference>
<dbReference type="Gene3D" id="1.10.8.710">
    <property type="match status" value="2"/>
</dbReference>
<accession>A0A8J4TYT7</accession>
<keyword evidence="12" id="KW-0969">Cilium</keyword>
<dbReference type="FunFam" id="3.40.50.300:FF:000223">
    <property type="entry name" value="Dynein heavy chain 3, axonemal"/>
    <property type="match status" value="2"/>
</dbReference>
<dbReference type="FunFam" id="1.20.920.20:FF:000006">
    <property type="entry name" value="Dynein, axonemal, heavy chain 6"/>
    <property type="match status" value="2"/>
</dbReference>
<dbReference type="InterPro" id="IPR035706">
    <property type="entry name" value="AAA_9"/>
</dbReference>
<evidence type="ECO:0000259" key="21">
    <source>
        <dbReference type="PROSITE" id="PS50222"/>
    </source>
</evidence>
<evidence type="ECO:0000256" key="10">
    <source>
        <dbReference type="ARBA" id="ARBA00023017"/>
    </source>
</evidence>
<dbReference type="InterPro" id="IPR041589">
    <property type="entry name" value="DNAH3_AAA_lid_1"/>
</dbReference>
<dbReference type="InterPro" id="IPR043160">
    <property type="entry name" value="Dynein_C_barrel"/>
</dbReference>
<dbReference type="SMART" id="SM00382">
    <property type="entry name" value="AAA"/>
    <property type="match status" value="4"/>
</dbReference>
<dbReference type="FunFam" id="1.10.8.1220:FF:000001">
    <property type="entry name" value="Dynein axonemal heavy chain 5"/>
    <property type="match status" value="2"/>
</dbReference>
<dbReference type="PROSITE" id="PS50222">
    <property type="entry name" value="EF_HAND_2"/>
    <property type="match status" value="2"/>
</dbReference>
<gene>
    <name evidence="22" type="primary">dnah7</name>
    <name evidence="22" type="ORF">DAT39_013034</name>
</gene>
<dbReference type="Pfam" id="PF17857">
    <property type="entry name" value="AAA_lid_1"/>
    <property type="match status" value="2"/>
</dbReference>
<dbReference type="FunFam" id="3.40.50.300:FF:000044">
    <property type="entry name" value="Dynein heavy chain 5, axonemal"/>
    <property type="match status" value="2"/>
</dbReference>
<dbReference type="GO" id="GO:0005858">
    <property type="term" value="C:axonemal dynein complex"/>
    <property type="evidence" value="ECO:0007669"/>
    <property type="project" value="UniProtKB-ARBA"/>
</dbReference>
<feature type="domain" description="EF-hand" evidence="21">
    <location>
        <begin position="5757"/>
        <end position="5792"/>
    </location>
</feature>
<dbReference type="InterPro" id="IPR042222">
    <property type="entry name" value="Dynein_2_N"/>
</dbReference>
<evidence type="ECO:0000256" key="15">
    <source>
        <dbReference type="ARBA" id="ARBA00023273"/>
    </source>
</evidence>
<dbReference type="GO" id="GO:0007018">
    <property type="term" value="P:microtubule-based movement"/>
    <property type="evidence" value="ECO:0007669"/>
    <property type="project" value="InterPro"/>
</dbReference>
<evidence type="ECO:0000256" key="11">
    <source>
        <dbReference type="ARBA" id="ARBA00023054"/>
    </source>
</evidence>
<dbReference type="GO" id="GO:0008569">
    <property type="term" value="F:minus-end-directed microtubule motor activity"/>
    <property type="evidence" value="ECO:0007669"/>
    <property type="project" value="InterPro"/>
</dbReference>
<evidence type="ECO:0000256" key="1">
    <source>
        <dbReference type="ARBA" id="ARBA00004230"/>
    </source>
</evidence>
<dbReference type="InterPro" id="IPR026983">
    <property type="entry name" value="DHC"/>
</dbReference>
<comment type="caution">
    <text evidence="22">The sequence shown here is derived from an EMBL/GenBank/DDBJ whole genome shotgun (WGS) entry which is preliminary data.</text>
</comment>
<keyword evidence="8" id="KW-0067">ATP-binding</keyword>
<comment type="similarity">
    <text evidence="3">Belongs to the dynein heavy chain family.</text>
</comment>
<evidence type="ECO:0000256" key="7">
    <source>
        <dbReference type="ARBA" id="ARBA00022741"/>
    </source>
</evidence>
<evidence type="ECO:0000256" key="6">
    <source>
        <dbReference type="ARBA" id="ARBA00022737"/>
    </source>
</evidence>
<dbReference type="Gene3D" id="1.10.472.130">
    <property type="match status" value="2"/>
</dbReference>
<feature type="non-terminal residue" evidence="22">
    <location>
        <position position="1"/>
    </location>
</feature>
<dbReference type="InterPro" id="IPR042228">
    <property type="entry name" value="Dynein_linker_3"/>
</dbReference>
<keyword evidence="7" id="KW-0547">Nucleotide-binding</keyword>
<comment type="subunit">
    <text evidence="16">The dynein complex consists of at least two heavy chains and a number of intermediate and light chains.</text>
</comment>
<feature type="coiled-coil region" evidence="20">
    <location>
        <begin position="2422"/>
        <end position="2487"/>
    </location>
</feature>
<keyword evidence="5" id="KW-0493">Microtubule</keyword>
<dbReference type="FunFam" id="1.20.140.100:FF:000004">
    <property type="entry name" value="Dynein axonemal heavy chain 6"/>
    <property type="match status" value="2"/>
</dbReference>
<dbReference type="FunFam" id="1.20.1270.280:FF:000037">
    <property type="entry name" value="Dynein, axonemal, heavy chain 7"/>
    <property type="match status" value="1"/>
</dbReference>
<dbReference type="InterPro" id="IPR024743">
    <property type="entry name" value="Dynein_HC_stalk"/>
</dbReference>
<evidence type="ECO:0000256" key="19">
    <source>
        <dbReference type="ARBA" id="ARBA00082102"/>
    </source>
</evidence>
<dbReference type="PROSITE" id="PS00018">
    <property type="entry name" value="EF_HAND_1"/>
    <property type="match status" value="2"/>
</dbReference>
<dbReference type="OrthoDB" id="5593012at2759"/>
<dbReference type="InterPro" id="IPR018247">
    <property type="entry name" value="EF_Hand_1_Ca_BS"/>
</dbReference>
<dbReference type="GO" id="GO:0005509">
    <property type="term" value="F:calcium ion binding"/>
    <property type="evidence" value="ECO:0007669"/>
    <property type="project" value="InterPro"/>
</dbReference>
<evidence type="ECO:0000256" key="5">
    <source>
        <dbReference type="ARBA" id="ARBA00022701"/>
    </source>
</evidence>
<organism evidence="22 23">
    <name type="scientific">Clarias magur</name>
    <name type="common">Asian catfish</name>
    <name type="synonym">Macropteronotus magur</name>
    <dbReference type="NCBI Taxonomy" id="1594786"/>
    <lineage>
        <taxon>Eukaryota</taxon>
        <taxon>Metazoa</taxon>
        <taxon>Chordata</taxon>
        <taxon>Craniata</taxon>
        <taxon>Vertebrata</taxon>
        <taxon>Euteleostomi</taxon>
        <taxon>Actinopterygii</taxon>
        <taxon>Neopterygii</taxon>
        <taxon>Teleostei</taxon>
        <taxon>Ostariophysi</taxon>
        <taxon>Siluriformes</taxon>
        <taxon>Clariidae</taxon>
        <taxon>Clarias</taxon>
    </lineage>
</organism>
<dbReference type="PANTHER" id="PTHR22878">
    <property type="entry name" value="DYNEIN HEAVY CHAIN 6, AXONEMAL-LIKE-RELATED"/>
    <property type="match status" value="1"/>
</dbReference>
<evidence type="ECO:0000256" key="4">
    <source>
        <dbReference type="ARBA" id="ARBA00022490"/>
    </source>
</evidence>
<evidence type="ECO:0000256" key="13">
    <source>
        <dbReference type="ARBA" id="ARBA00023175"/>
    </source>
</evidence>
<evidence type="ECO:0000313" key="22">
    <source>
        <dbReference type="EMBL" id="KAF5897263.1"/>
    </source>
</evidence>
<dbReference type="GO" id="GO:0005874">
    <property type="term" value="C:microtubule"/>
    <property type="evidence" value="ECO:0007669"/>
    <property type="project" value="UniProtKB-KW"/>
</dbReference>
<dbReference type="Pfam" id="PF12781">
    <property type="entry name" value="AAA_9"/>
    <property type="match status" value="2"/>
</dbReference>
<dbReference type="Gene3D" id="1.20.920.20">
    <property type="match status" value="2"/>
</dbReference>
<comment type="subcellular location">
    <subcellularLocation>
        <location evidence="1">Cell projection</location>
        <location evidence="1">Cilium</location>
        <location evidence="1">Flagellum</location>
    </subcellularLocation>
    <subcellularLocation>
        <location evidence="2">Cytoplasm</location>
        <location evidence="2">Cytoskeleton</location>
        <location evidence="2">Cilium axoneme</location>
    </subcellularLocation>
</comment>
<dbReference type="Gene3D" id="1.20.140.100">
    <property type="entry name" value="Dynein heavy chain, N-terminal domain 2"/>
    <property type="match status" value="2"/>
</dbReference>
<dbReference type="Gene3D" id="1.20.1270.280">
    <property type="match status" value="1"/>
</dbReference>
<dbReference type="FunFam" id="1.20.1270.280:FF:000038">
    <property type="entry name" value="AT13908p"/>
    <property type="match status" value="1"/>
</dbReference>
<protein>
    <recommendedName>
        <fullName evidence="17">Dynein axonemal heavy chain 7</fullName>
    </recommendedName>
    <alternativeName>
        <fullName evidence="19">Axonemal beta dynein heavy chain 7</fullName>
    </alternativeName>
    <alternativeName>
        <fullName evidence="18">Ciliary dynein heavy chain 7</fullName>
    </alternativeName>
</protein>
<name>A0A8J4TYT7_CLAMG</name>
<dbReference type="InterPro" id="IPR013602">
    <property type="entry name" value="Dynein_heavy_linker"/>
</dbReference>
<keyword evidence="13" id="KW-0505">Motor protein</keyword>
<dbReference type="FunFam" id="1.10.287.2620:FF:000002">
    <property type="entry name" value="Dynein heavy chain 2, axonemal"/>
    <property type="match status" value="2"/>
</dbReference>
<dbReference type="Gene3D" id="6.10.140.1060">
    <property type="match status" value="2"/>
</dbReference>
<dbReference type="FunFam" id="1.10.472.130:FF:000005">
    <property type="entry name" value="Dynein axonemal heavy chain 7"/>
    <property type="match status" value="2"/>
</dbReference>
<evidence type="ECO:0000256" key="3">
    <source>
        <dbReference type="ARBA" id="ARBA00008887"/>
    </source>
</evidence>
<keyword evidence="4" id="KW-0963">Cytoplasm</keyword>
<dbReference type="Pfam" id="PF12775">
    <property type="entry name" value="AAA_7"/>
    <property type="match status" value="2"/>
</dbReference>
<evidence type="ECO:0000256" key="2">
    <source>
        <dbReference type="ARBA" id="ARBA00004430"/>
    </source>
</evidence>
<dbReference type="Gene3D" id="3.20.180.20">
    <property type="entry name" value="Dynein heavy chain, N-terminal domain 2"/>
    <property type="match status" value="2"/>
</dbReference>
<keyword evidence="14" id="KW-0206">Cytoskeleton</keyword>
<dbReference type="Pfam" id="PF12774">
    <property type="entry name" value="AAA_6"/>
    <property type="match status" value="2"/>
</dbReference>
<dbReference type="FunFam" id="3.40.50.300:FF:002141">
    <property type="entry name" value="Dynein heavy chain"/>
    <property type="match status" value="2"/>
</dbReference>
<dbReference type="InterPro" id="IPR041658">
    <property type="entry name" value="AAA_lid_11"/>
</dbReference>
<keyword evidence="23" id="KW-1185">Reference proteome</keyword>
<evidence type="ECO:0000256" key="8">
    <source>
        <dbReference type="ARBA" id="ARBA00022840"/>
    </source>
</evidence>
<evidence type="ECO:0000313" key="23">
    <source>
        <dbReference type="Proteomes" id="UP000727407"/>
    </source>
</evidence>
<evidence type="ECO:0000256" key="16">
    <source>
        <dbReference type="ARBA" id="ARBA00062885"/>
    </source>
</evidence>
<dbReference type="InterPro" id="IPR003593">
    <property type="entry name" value="AAA+_ATPase"/>
</dbReference>
<dbReference type="InterPro" id="IPR042219">
    <property type="entry name" value="AAA_lid_11_sf"/>
</dbReference>
<dbReference type="FunFam" id="3.40.50.300:FF:001328">
    <property type="entry name" value="Dynein heavy chain 6, axonemal"/>
    <property type="match status" value="2"/>
</dbReference>
<dbReference type="FunFam" id="3.40.50.300:FF:000362">
    <property type="entry name" value="Dynein, axonemal, heavy chain 6"/>
    <property type="match status" value="1"/>
</dbReference>
<keyword evidence="15" id="KW-0966">Cell projection</keyword>
<dbReference type="FunFam" id="3.20.180.20:FF:000003">
    <property type="entry name" value="Dynein heavy chain 12, axonemal"/>
    <property type="match status" value="2"/>
</dbReference>
<dbReference type="InterPro" id="IPR035699">
    <property type="entry name" value="AAA_6"/>
</dbReference>
<dbReference type="Pfam" id="PF03028">
    <property type="entry name" value="Dynein_heavy"/>
    <property type="match status" value="1"/>
</dbReference>
<keyword evidence="6" id="KW-0677">Repeat</keyword>
<dbReference type="InterPro" id="IPR041228">
    <property type="entry name" value="Dynein_C"/>
</dbReference>
<dbReference type="GO" id="GO:0051959">
    <property type="term" value="F:dynein light intermediate chain binding"/>
    <property type="evidence" value="ECO:0007669"/>
    <property type="project" value="InterPro"/>
</dbReference>
<evidence type="ECO:0000256" key="18">
    <source>
        <dbReference type="ARBA" id="ARBA00078543"/>
    </source>
</evidence>
<evidence type="ECO:0000256" key="9">
    <source>
        <dbReference type="ARBA" id="ARBA00022846"/>
    </source>
</evidence>